<dbReference type="KEGG" id="psco:LY89DRAFT_720374"/>
<keyword evidence="3 7" id="KW-0479">Metal-binding</keyword>
<evidence type="ECO:0000256" key="1">
    <source>
        <dbReference type="ARBA" id="ARBA00001971"/>
    </source>
</evidence>
<dbReference type="AlphaFoldDB" id="A0A194X568"/>
<protein>
    <submittedName>
        <fullName evidence="10">Cytochrome P450</fullName>
    </submittedName>
</protein>
<dbReference type="SUPFAM" id="SSF48264">
    <property type="entry name" value="Cytochrome P450"/>
    <property type="match status" value="1"/>
</dbReference>
<comment type="similarity">
    <text evidence="2 8">Belongs to the cytochrome P450 family.</text>
</comment>
<dbReference type="GO" id="GO:0005506">
    <property type="term" value="F:iron ion binding"/>
    <property type="evidence" value="ECO:0007669"/>
    <property type="project" value="InterPro"/>
</dbReference>
<dbReference type="PANTHER" id="PTHR24305:SF157">
    <property type="entry name" value="N-ACETYLTRYPTOPHAN 6-HYDROXYLASE IVOC-RELATED"/>
    <property type="match status" value="1"/>
</dbReference>
<dbReference type="EMBL" id="KQ947419">
    <property type="protein sequence ID" value="KUJ14947.1"/>
    <property type="molecule type" value="Genomic_DNA"/>
</dbReference>
<evidence type="ECO:0000256" key="3">
    <source>
        <dbReference type="ARBA" id="ARBA00022723"/>
    </source>
</evidence>
<dbReference type="InterPro" id="IPR001128">
    <property type="entry name" value="Cyt_P450"/>
</dbReference>
<reference evidence="10 11" key="1">
    <citation type="submission" date="2015-10" db="EMBL/GenBank/DDBJ databases">
        <title>Full genome of DAOMC 229536 Phialocephala scopiformis, a fungal endophyte of spruce producing the potent anti-insectan compound rugulosin.</title>
        <authorList>
            <consortium name="DOE Joint Genome Institute"/>
            <person name="Walker A.K."/>
            <person name="Frasz S.L."/>
            <person name="Seifert K.A."/>
            <person name="Miller J.D."/>
            <person name="Mondo S.J."/>
            <person name="Labutti K."/>
            <person name="Lipzen A."/>
            <person name="Dockter R."/>
            <person name="Kennedy M."/>
            <person name="Grigoriev I.V."/>
            <person name="Spatafora J.W."/>
        </authorList>
    </citation>
    <scope>NUCLEOTIDE SEQUENCE [LARGE SCALE GENOMIC DNA]</scope>
    <source>
        <strain evidence="10 11">CBS 120377</strain>
    </source>
</reference>
<dbReference type="RefSeq" id="XP_018069302.1">
    <property type="nucleotide sequence ID" value="XM_018218563.1"/>
</dbReference>
<dbReference type="InterPro" id="IPR036396">
    <property type="entry name" value="Cyt_P450_sf"/>
</dbReference>
<dbReference type="InParanoid" id="A0A194X568"/>
<sequence>MEEGKIYLLVISILAFVAYRVVQGVYNVFLHPLSRFPGPRAAAATSWWKTYVEVVRQESMVHVLVGLHKVYGDIVRVGPNELHFANPEAYHDIYRSELRWDKEAKLYESFGEDRSSFGLLRYGDAKQRKEVLQPLFSRRAILGMQELVGEKVDHLVQVLVKNQAVGKSSDMLFALRCFTVDMILDFCFAKSVDAMDEPDFAAPIVVAMDNSLPTFHMFHHFPWFRKTILSLPPWLALKASPETAGLTQLQVILGKQVKDVTTSPSILEASPHPTIYHRLLDPKVRNSNLLFEDGALFDEALTMLFAGGVTVGDTSMTGFFHILDQPTLYSALRSEVLKAWPNINNPPTLEALESLPLLTATIKESLRVAPGACSPLLRIVPPTGATINGTFIPASTIVGMSSFFVHQSAAIFSDPGTFNPYRWISPDSSGLEKWLVAFSKGPRSCLGMNLAWCELYLLYATLLRRVEMRLDGTKREDLEWRDCFTPFYPGRHLRVFCEGVEK</sequence>
<evidence type="ECO:0000256" key="6">
    <source>
        <dbReference type="ARBA" id="ARBA00023033"/>
    </source>
</evidence>
<dbReference type="PANTHER" id="PTHR24305">
    <property type="entry name" value="CYTOCHROME P450"/>
    <property type="match status" value="1"/>
</dbReference>
<organism evidence="10 11">
    <name type="scientific">Mollisia scopiformis</name>
    <name type="common">Conifer needle endophyte fungus</name>
    <name type="synonym">Phialocephala scopiformis</name>
    <dbReference type="NCBI Taxonomy" id="149040"/>
    <lineage>
        <taxon>Eukaryota</taxon>
        <taxon>Fungi</taxon>
        <taxon>Dikarya</taxon>
        <taxon>Ascomycota</taxon>
        <taxon>Pezizomycotina</taxon>
        <taxon>Leotiomycetes</taxon>
        <taxon>Helotiales</taxon>
        <taxon>Mollisiaceae</taxon>
        <taxon>Mollisia</taxon>
    </lineage>
</organism>
<dbReference type="CDD" id="cd11062">
    <property type="entry name" value="CYP58-like"/>
    <property type="match status" value="1"/>
</dbReference>
<dbReference type="GeneID" id="28828289"/>
<evidence type="ECO:0000256" key="7">
    <source>
        <dbReference type="PIRSR" id="PIRSR602403-1"/>
    </source>
</evidence>
<dbReference type="GO" id="GO:0016705">
    <property type="term" value="F:oxidoreductase activity, acting on paired donors, with incorporation or reduction of molecular oxygen"/>
    <property type="evidence" value="ECO:0007669"/>
    <property type="project" value="InterPro"/>
</dbReference>
<feature type="transmembrane region" description="Helical" evidence="9">
    <location>
        <begin position="6"/>
        <end position="30"/>
    </location>
</feature>
<keyword evidence="4 8" id="KW-0560">Oxidoreductase</keyword>
<dbReference type="Proteomes" id="UP000070700">
    <property type="component" value="Unassembled WGS sequence"/>
</dbReference>
<keyword evidence="9" id="KW-0472">Membrane</keyword>
<dbReference type="OrthoDB" id="3945418at2759"/>
<comment type="cofactor">
    <cofactor evidence="1 7">
        <name>heme</name>
        <dbReference type="ChEBI" id="CHEBI:30413"/>
    </cofactor>
</comment>
<keyword evidence="9" id="KW-1133">Transmembrane helix</keyword>
<dbReference type="PROSITE" id="PS00086">
    <property type="entry name" value="CYTOCHROME_P450"/>
    <property type="match status" value="1"/>
</dbReference>
<gene>
    <name evidence="10" type="ORF">LY89DRAFT_720374</name>
</gene>
<dbReference type="PRINTS" id="PR00465">
    <property type="entry name" value="EP450IV"/>
</dbReference>
<evidence type="ECO:0000256" key="4">
    <source>
        <dbReference type="ARBA" id="ARBA00023002"/>
    </source>
</evidence>
<dbReference type="InterPro" id="IPR017972">
    <property type="entry name" value="Cyt_P450_CS"/>
</dbReference>
<name>A0A194X568_MOLSC</name>
<dbReference type="GO" id="GO:0020037">
    <property type="term" value="F:heme binding"/>
    <property type="evidence" value="ECO:0007669"/>
    <property type="project" value="InterPro"/>
</dbReference>
<feature type="binding site" description="axial binding residue" evidence="7">
    <location>
        <position position="445"/>
    </location>
    <ligand>
        <name>heme</name>
        <dbReference type="ChEBI" id="CHEBI:30413"/>
    </ligand>
    <ligandPart>
        <name>Fe</name>
        <dbReference type="ChEBI" id="CHEBI:18248"/>
    </ligandPart>
</feature>
<evidence type="ECO:0000256" key="2">
    <source>
        <dbReference type="ARBA" id="ARBA00010617"/>
    </source>
</evidence>
<dbReference type="Gene3D" id="1.10.630.10">
    <property type="entry name" value="Cytochrome P450"/>
    <property type="match status" value="1"/>
</dbReference>
<proteinExistence type="inferred from homology"/>
<dbReference type="Pfam" id="PF00067">
    <property type="entry name" value="p450"/>
    <property type="match status" value="1"/>
</dbReference>
<keyword evidence="9" id="KW-0812">Transmembrane</keyword>
<dbReference type="GO" id="GO:0004497">
    <property type="term" value="F:monooxygenase activity"/>
    <property type="evidence" value="ECO:0007669"/>
    <property type="project" value="UniProtKB-KW"/>
</dbReference>
<keyword evidence="7 8" id="KW-0349">Heme</keyword>
<evidence type="ECO:0000256" key="8">
    <source>
        <dbReference type="RuleBase" id="RU000461"/>
    </source>
</evidence>
<dbReference type="InterPro" id="IPR050121">
    <property type="entry name" value="Cytochrome_P450_monoxygenase"/>
</dbReference>
<accession>A0A194X568</accession>
<keyword evidence="11" id="KW-1185">Reference proteome</keyword>
<evidence type="ECO:0000256" key="9">
    <source>
        <dbReference type="SAM" id="Phobius"/>
    </source>
</evidence>
<dbReference type="InterPro" id="IPR002403">
    <property type="entry name" value="Cyt_P450_E_grp-IV"/>
</dbReference>
<keyword evidence="5 7" id="KW-0408">Iron</keyword>
<evidence type="ECO:0000313" key="10">
    <source>
        <dbReference type="EMBL" id="KUJ14947.1"/>
    </source>
</evidence>
<evidence type="ECO:0000256" key="5">
    <source>
        <dbReference type="ARBA" id="ARBA00023004"/>
    </source>
</evidence>
<evidence type="ECO:0000313" key="11">
    <source>
        <dbReference type="Proteomes" id="UP000070700"/>
    </source>
</evidence>
<keyword evidence="6 8" id="KW-0503">Monooxygenase</keyword>